<keyword evidence="1" id="KW-0238">DNA-binding</keyword>
<dbReference type="GO" id="GO:0000978">
    <property type="term" value="F:RNA polymerase II cis-regulatory region sequence-specific DNA binding"/>
    <property type="evidence" value="ECO:0007669"/>
    <property type="project" value="TreeGrafter"/>
</dbReference>
<feature type="compositionally biased region" description="Basic and acidic residues" evidence="2">
    <location>
        <begin position="1370"/>
        <end position="1399"/>
    </location>
</feature>
<dbReference type="InterPro" id="IPR036388">
    <property type="entry name" value="WH-like_DNA-bd_sf"/>
</dbReference>
<dbReference type="InterPro" id="IPR012349">
    <property type="entry name" value="Split_barrel_FMN-bd"/>
</dbReference>
<dbReference type="PANTHER" id="PTHR12619">
    <property type="entry name" value="RFX TRANSCRIPTION FACTOR FAMILY"/>
    <property type="match status" value="1"/>
</dbReference>
<dbReference type="SUPFAM" id="SSF50475">
    <property type="entry name" value="FMN-binding split barrel"/>
    <property type="match status" value="1"/>
</dbReference>
<evidence type="ECO:0000259" key="3">
    <source>
        <dbReference type="PROSITE" id="PS51526"/>
    </source>
</evidence>
<dbReference type="Proteomes" id="UP000437017">
    <property type="component" value="Unassembled WGS sequence"/>
</dbReference>
<dbReference type="InterPro" id="IPR057321">
    <property type="entry name" value="RFX1-4/6/8-like_BCD"/>
</dbReference>
<dbReference type="GO" id="GO:0000981">
    <property type="term" value="F:DNA-binding transcription factor activity, RNA polymerase II-specific"/>
    <property type="evidence" value="ECO:0007669"/>
    <property type="project" value="TreeGrafter"/>
</dbReference>
<dbReference type="Pfam" id="PF13883">
    <property type="entry name" value="CREG_beta-barrel"/>
    <property type="match status" value="1"/>
</dbReference>
<accession>A0A643BYM0</accession>
<dbReference type="Pfam" id="PF02257">
    <property type="entry name" value="RFX_DNA_binding"/>
    <property type="match status" value="2"/>
</dbReference>
<protein>
    <recommendedName>
        <fullName evidence="3">RFX-type winged-helix domain-containing protein</fullName>
    </recommendedName>
</protein>
<evidence type="ECO:0000256" key="2">
    <source>
        <dbReference type="SAM" id="MobiDB-lite"/>
    </source>
</evidence>
<dbReference type="PROSITE" id="PS51526">
    <property type="entry name" value="RFX_DBD"/>
    <property type="match status" value="1"/>
</dbReference>
<evidence type="ECO:0000313" key="5">
    <source>
        <dbReference type="Proteomes" id="UP000437017"/>
    </source>
</evidence>
<evidence type="ECO:0000256" key="1">
    <source>
        <dbReference type="ARBA" id="ARBA00023125"/>
    </source>
</evidence>
<reference evidence="4 5" key="1">
    <citation type="journal article" date="2019" name="PLoS ONE">
        <title>Genomic analyses reveal an absence of contemporary introgressive admixture between fin whales and blue whales, despite known hybrids.</title>
        <authorList>
            <person name="Westbury M.V."/>
            <person name="Petersen B."/>
            <person name="Lorenzen E.D."/>
        </authorList>
    </citation>
    <scope>NUCLEOTIDE SEQUENCE [LARGE SCALE GENOMIC DNA]</scope>
    <source>
        <strain evidence="4">FinWhale-01</strain>
    </source>
</reference>
<dbReference type="Gene3D" id="1.10.10.10">
    <property type="entry name" value="Winged helix-like DNA-binding domain superfamily/Winged helix DNA-binding domain"/>
    <property type="match status" value="2"/>
</dbReference>
<organism evidence="4 5">
    <name type="scientific">Balaenoptera physalus</name>
    <name type="common">Fin whale</name>
    <name type="synonym">Balaena physalus</name>
    <dbReference type="NCBI Taxonomy" id="9770"/>
    <lineage>
        <taxon>Eukaryota</taxon>
        <taxon>Metazoa</taxon>
        <taxon>Chordata</taxon>
        <taxon>Craniata</taxon>
        <taxon>Vertebrata</taxon>
        <taxon>Euteleostomi</taxon>
        <taxon>Mammalia</taxon>
        <taxon>Eutheria</taxon>
        <taxon>Laurasiatheria</taxon>
        <taxon>Artiodactyla</taxon>
        <taxon>Whippomorpha</taxon>
        <taxon>Cetacea</taxon>
        <taxon>Mysticeti</taxon>
        <taxon>Balaenopteridae</taxon>
        <taxon>Balaenoptera</taxon>
    </lineage>
</organism>
<dbReference type="Pfam" id="PF25340">
    <property type="entry name" value="BCD_RFX"/>
    <property type="match status" value="1"/>
</dbReference>
<comment type="caution">
    <text evidence="4">The sequence shown here is derived from an EMBL/GenBank/DDBJ whole genome shotgun (WGS) entry which is preliminary data.</text>
</comment>
<dbReference type="InterPro" id="IPR036390">
    <property type="entry name" value="WH_DNA-bd_sf"/>
</dbReference>
<keyword evidence="5" id="KW-1185">Reference proteome</keyword>
<dbReference type="EMBL" id="SGJD01003330">
    <property type="protein sequence ID" value="KAB0393109.1"/>
    <property type="molecule type" value="Genomic_DNA"/>
</dbReference>
<dbReference type="Gene3D" id="2.30.110.10">
    <property type="entry name" value="Electron Transport, Fmn-binding Protein, Chain A"/>
    <property type="match status" value="1"/>
</dbReference>
<feature type="domain" description="RFX-type winged-helix" evidence="3">
    <location>
        <begin position="178"/>
        <end position="359"/>
    </location>
</feature>
<dbReference type="InterPro" id="IPR003150">
    <property type="entry name" value="DNA-bd_RFX"/>
</dbReference>
<dbReference type="SUPFAM" id="SSF46785">
    <property type="entry name" value="Winged helix' DNA-binding domain"/>
    <property type="match status" value="1"/>
</dbReference>
<proteinExistence type="predicted"/>
<feature type="region of interest" description="Disordered" evidence="2">
    <location>
        <begin position="1370"/>
        <end position="1408"/>
    </location>
</feature>
<dbReference type="PANTHER" id="PTHR12619:SF24">
    <property type="entry name" value="DNA-BINDING PROTEIN RFX8"/>
    <property type="match status" value="1"/>
</dbReference>
<dbReference type="InterPro" id="IPR055343">
    <property type="entry name" value="CREG_beta-barrel"/>
</dbReference>
<feature type="non-terminal residue" evidence="4">
    <location>
        <position position="1"/>
    </location>
</feature>
<feature type="compositionally biased region" description="Low complexity" evidence="2">
    <location>
        <begin position="937"/>
        <end position="946"/>
    </location>
</feature>
<gene>
    <name evidence="4" type="ORF">E2I00_004364</name>
</gene>
<evidence type="ECO:0000313" key="4">
    <source>
        <dbReference type="EMBL" id="KAB0393109.1"/>
    </source>
</evidence>
<sequence>FHGAFQYTANTFPRLICFLVKVLRSVAQLRGLGEGRVAGGGNYQRQEGKPWIGGKQAVQKWYIPAMLQIMDFRSGNGRDVLDVKLDLPITHMPVNVVSPSISTRTLCGYMLNPNESLNYAASKRITCRGKRPLHIQHIRKAEAVNKSKSVTVLSSNHQTSTALEQEYHSMTTSEGAMNRQKLVDNFCICEGYSVPHCLMYEMYVETCGQNAQNQVNPATFGKAPSQKPASATTSRLPVMLSVTTCPRVPHCNGLQAREAHREDSNVTSIREPTAPYEPYGQIPVSHLPAFPTASCVDTTRMDGLEDQCVDGWMDMWMVKRVDGQTDRQLVHLVFPDLGTRRLGTRGNARYHYDGICIKKSSFFYARYCYLLGEKRYHRLFILAVYWTFPSRRPTEHPAGGVESPACAHVHTHKENYEQGKNWAREDELTGSRQLGDCGHRGPKDVRTSGVTSELFFLSVQPWYLQELNPPGARALSSPVRPPSQTPKQGNVLSAEEGWHPVAEFCLRKPSLTCKIRAQSTPAVLTRPDALGADALDLDLHGPPLAPETRPSSFQVPEYPKECPRKMAVTIQRLYGDVVAFEKSANYNSILQEEGAGASRSPSKTDPVGSPLSEFRRCPFWEQELAKKYSYKTMAFLADEYCNYCQDILQNVRNQELKRVEDSLTSFWKSLQQDTVMLMSLPDVCQLLKCYDRQLYKGIEDVLLHDFLEDVSIQHLESVQSFSKKFKLWLLTALEGFPALLQLSKLREVTVFVKRLRRKTYLSNMAKTMRTVLENSRRASLLKSDLRAIIRQGALDISEKALRSNPSGTDDLEENTEMKCLSSLISLLGTSTDLSVFLNCLCSNLQTSVFQHFLLSKMSQPSRSKEELIRLAASFQLRWNFLLTAVSKAMTLWHRDSFGSWHLFHLLLLEYVIHVLQSCIEEDEEGGDVGNLKEMLPDDQPLVPPDQELSRPPDPSPAQERRSPSADPPRVTLRHKSHSQCATEGSSVVVRVPGFLVDIVTGDKVQMLERQLPSCFQGDENCQVVRKPTEGIRCPNKALADFARGAENGMSLIQVLLEDKATESTIRLNLPLERETLITLKDGQKFVIHVSDVSQSSENIYFRDRVGFDESYKLIWRILFASVALLWGFPSISMGTKEKFEKSCWYAPVNIEFEERSPQAQTGDGLSQGTKATTRFMGLETVNFTCIVWAGNDPQSRWQGLFSACAIHQPAMAGSAGGLDGSANLGWTWRTSAELARPSAVPDGLVGARRSRTVSPPRTTELPCLLLPRLSSSPARARSHGRAVGLEGGNGNPQAGFHTSVASACSCPIGQSKVEMSLEKGVHVGQGWGGGRGNGGINVLHSWVFTLLSGTLPMSHVAVGTETLRQKARDMQIGERQQEKTEEPRERVQPLPAHRPELPHHLLTPNPSGDRGFGGNLHFKKWNSRTVLERRFIVRILTYTPNAINSENIYYVPGMCAKHDSTRFVMMLDPAGLGKKPKKYLCTCLRISSALLDDREQKIGLACLCVFLEARRIPGLPFGNCLPVSDGPFDNSTGVPFFYVTPKDLLVADLRKNPTASLLLPESEGEFCR</sequence>
<name>A0A643BYM0_BALPH</name>
<dbReference type="OrthoDB" id="10056949at2759"/>
<dbReference type="InterPro" id="IPR039779">
    <property type="entry name" value="RFX-like"/>
</dbReference>
<feature type="region of interest" description="Disordered" evidence="2">
    <location>
        <begin position="926"/>
        <end position="977"/>
    </location>
</feature>